<feature type="compositionally biased region" description="Low complexity" evidence="1">
    <location>
        <begin position="30"/>
        <end position="43"/>
    </location>
</feature>
<feature type="compositionally biased region" description="Basic residues" evidence="1">
    <location>
        <begin position="113"/>
        <end position="123"/>
    </location>
</feature>
<sequence length="210" mass="22646">MLGYWQGTMALDHYTMSTEAAARRQVEKPSSSGALSQSLDSSARGGGVEGGKGCSLELLGSKGCNFDCTPWWVRPGHQAVLLVEVWQPGGEAAAMGQQHADVNAGSSQPQPRPRQHQGRRKHSESRWQPEVVQAPVQQDGLFMLAQHGYADTHGPAIFLPAASASQHVTKIVALKLEALKRPPGNCRHLLPLRVALDYHVSRFTVGQLAG</sequence>
<accession>A0AAV1II69</accession>
<protein>
    <submittedName>
        <fullName evidence="2">Uncharacterized protein</fullName>
    </submittedName>
</protein>
<dbReference type="AlphaFoldDB" id="A0AAV1II69"/>
<evidence type="ECO:0000313" key="3">
    <source>
        <dbReference type="Proteomes" id="UP001314263"/>
    </source>
</evidence>
<dbReference type="Proteomes" id="UP001314263">
    <property type="component" value="Unassembled WGS sequence"/>
</dbReference>
<evidence type="ECO:0000313" key="2">
    <source>
        <dbReference type="EMBL" id="CAK0785907.1"/>
    </source>
</evidence>
<evidence type="ECO:0000256" key="1">
    <source>
        <dbReference type="SAM" id="MobiDB-lite"/>
    </source>
</evidence>
<feature type="region of interest" description="Disordered" evidence="1">
    <location>
        <begin position="21"/>
        <end position="47"/>
    </location>
</feature>
<feature type="region of interest" description="Disordered" evidence="1">
    <location>
        <begin position="92"/>
        <end position="129"/>
    </location>
</feature>
<name>A0AAV1II69_9CHLO</name>
<organism evidence="2 3">
    <name type="scientific">Coccomyxa viridis</name>
    <dbReference type="NCBI Taxonomy" id="1274662"/>
    <lineage>
        <taxon>Eukaryota</taxon>
        <taxon>Viridiplantae</taxon>
        <taxon>Chlorophyta</taxon>
        <taxon>core chlorophytes</taxon>
        <taxon>Trebouxiophyceae</taxon>
        <taxon>Trebouxiophyceae incertae sedis</taxon>
        <taxon>Coccomyxaceae</taxon>
        <taxon>Coccomyxa</taxon>
    </lineage>
</organism>
<keyword evidence="3" id="KW-1185">Reference proteome</keyword>
<comment type="caution">
    <text evidence="2">The sequence shown here is derived from an EMBL/GenBank/DDBJ whole genome shotgun (WGS) entry which is preliminary data.</text>
</comment>
<gene>
    <name evidence="2" type="ORF">CVIRNUC_009120</name>
</gene>
<proteinExistence type="predicted"/>
<reference evidence="2 3" key="1">
    <citation type="submission" date="2023-10" db="EMBL/GenBank/DDBJ databases">
        <authorList>
            <person name="Maclean D."/>
            <person name="Macfadyen A."/>
        </authorList>
    </citation>
    <scope>NUCLEOTIDE SEQUENCE [LARGE SCALE GENOMIC DNA]</scope>
</reference>
<dbReference type="EMBL" id="CAUYUE010000013">
    <property type="protein sequence ID" value="CAK0785907.1"/>
    <property type="molecule type" value="Genomic_DNA"/>
</dbReference>